<dbReference type="InterPro" id="IPR018171">
    <property type="entry name" value="Pept_tRNA_hydro_CS"/>
</dbReference>
<organism evidence="6 7">
    <name type="scientific">Stachybotrys chartarum (strain CBS 109288 / IBT 7711)</name>
    <name type="common">Toxic black mold</name>
    <name type="synonym">Stilbospora chartarum</name>
    <dbReference type="NCBI Taxonomy" id="1280523"/>
    <lineage>
        <taxon>Eukaryota</taxon>
        <taxon>Fungi</taxon>
        <taxon>Dikarya</taxon>
        <taxon>Ascomycota</taxon>
        <taxon>Pezizomycotina</taxon>
        <taxon>Sordariomycetes</taxon>
        <taxon>Hypocreomycetidae</taxon>
        <taxon>Hypocreales</taxon>
        <taxon>Stachybotryaceae</taxon>
        <taxon>Stachybotrys</taxon>
    </lineage>
</organism>
<dbReference type="InterPro" id="IPR036416">
    <property type="entry name" value="Pept_tRNA_hydro_sf"/>
</dbReference>
<evidence type="ECO:0000256" key="3">
    <source>
        <dbReference type="ARBA" id="ARBA00022801"/>
    </source>
</evidence>
<dbReference type="Proteomes" id="UP000028045">
    <property type="component" value="Unassembled WGS sequence"/>
</dbReference>
<proteinExistence type="inferred from homology"/>
<sequence length="236" mass="26680">MYDARYLIISLGNPFAKYKSLHSAGHFAINGLPRVLNLPAFREAKYGKQRCQVSEGDKYTLIQSPTFMNVSGPFVLQAFKEACERHTRRTLGLLVVHDEMTRDFGAVRIEPWTRSSRGHNGMKSVKEHLNSESYPDVEFARISIGIGRPRSKKPQDVADYVLADLSQQQRDFLENDAPAQVGVRLSELAYHWENKWLRRLQRAVMFEKPSVVKALLNPSAVATTPSETTSKGTTTK</sequence>
<reference evidence="6 7" key="1">
    <citation type="journal article" date="2014" name="BMC Genomics">
        <title>Comparative genome sequencing reveals chemotype-specific gene clusters in the toxigenic black mold Stachybotrys.</title>
        <authorList>
            <person name="Semeiks J."/>
            <person name="Borek D."/>
            <person name="Otwinowski Z."/>
            <person name="Grishin N.V."/>
        </authorList>
    </citation>
    <scope>NUCLEOTIDE SEQUENCE [LARGE SCALE GENOMIC DNA]</scope>
    <source>
        <strain evidence="7">CBS 109288 / IBT 7711</strain>
    </source>
</reference>
<keyword evidence="7" id="KW-1185">Reference proteome</keyword>
<dbReference type="PROSITE" id="PS01196">
    <property type="entry name" value="PEPT_TRNA_HYDROL_2"/>
    <property type="match status" value="1"/>
</dbReference>
<dbReference type="EMBL" id="KL648721">
    <property type="protein sequence ID" value="KEY64895.1"/>
    <property type="molecule type" value="Genomic_DNA"/>
</dbReference>
<dbReference type="Pfam" id="PF01195">
    <property type="entry name" value="Pept_tRNA_hydro"/>
    <property type="match status" value="1"/>
</dbReference>
<accession>A0A084AHW6</accession>
<dbReference type="GO" id="GO:0000049">
    <property type="term" value="F:tRNA binding"/>
    <property type="evidence" value="ECO:0007669"/>
    <property type="project" value="UniProtKB-KW"/>
</dbReference>
<dbReference type="HOGENOM" id="CLU_062456_2_0_1"/>
<evidence type="ECO:0000313" key="7">
    <source>
        <dbReference type="Proteomes" id="UP000028045"/>
    </source>
</evidence>
<keyword evidence="2" id="KW-0820">tRNA-binding</keyword>
<protein>
    <recommendedName>
        <fullName evidence="1">peptidyl-tRNA hydrolase</fullName>
        <ecNumber evidence="1">3.1.1.29</ecNumber>
    </recommendedName>
</protein>
<evidence type="ECO:0000256" key="4">
    <source>
        <dbReference type="ARBA" id="ARBA00022884"/>
    </source>
</evidence>
<evidence type="ECO:0000313" key="6">
    <source>
        <dbReference type="EMBL" id="KEY64895.1"/>
    </source>
</evidence>
<dbReference type="OrthoDB" id="1711136at2759"/>
<dbReference type="AlphaFoldDB" id="A0A084AHW6"/>
<keyword evidence="3" id="KW-0378">Hydrolase</keyword>
<dbReference type="PANTHER" id="PTHR17224:SF1">
    <property type="entry name" value="PEPTIDYL-TRNA HYDROLASE"/>
    <property type="match status" value="1"/>
</dbReference>
<evidence type="ECO:0000256" key="5">
    <source>
        <dbReference type="ARBA" id="ARBA00038063"/>
    </source>
</evidence>
<evidence type="ECO:0000256" key="1">
    <source>
        <dbReference type="ARBA" id="ARBA00013260"/>
    </source>
</evidence>
<dbReference type="NCBIfam" id="TIGR00447">
    <property type="entry name" value="pth"/>
    <property type="match status" value="1"/>
</dbReference>
<evidence type="ECO:0000256" key="2">
    <source>
        <dbReference type="ARBA" id="ARBA00022555"/>
    </source>
</evidence>
<gene>
    <name evidence="6" type="ORF">S7711_03888</name>
</gene>
<dbReference type="Gene3D" id="3.40.50.1470">
    <property type="entry name" value="Peptidyl-tRNA hydrolase"/>
    <property type="match status" value="1"/>
</dbReference>
<dbReference type="GO" id="GO:0004045">
    <property type="term" value="F:peptidyl-tRNA hydrolase activity"/>
    <property type="evidence" value="ECO:0007669"/>
    <property type="project" value="UniProtKB-EC"/>
</dbReference>
<dbReference type="SUPFAM" id="SSF53178">
    <property type="entry name" value="Peptidyl-tRNA hydrolase-like"/>
    <property type="match status" value="1"/>
</dbReference>
<dbReference type="EC" id="3.1.1.29" evidence="1"/>
<dbReference type="InterPro" id="IPR001328">
    <property type="entry name" value="Pept_tRNA_hydro"/>
</dbReference>
<comment type="similarity">
    <text evidence="5">Belongs to the PTH family.</text>
</comment>
<dbReference type="PANTHER" id="PTHR17224">
    <property type="entry name" value="PEPTIDYL-TRNA HYDROLASE"/>
    <property type="match status" value="1"/>
</dbReference>
<keyword evidence="4" id="KW-0694">RNA-binding</keyword>
<name>A0A084AHW6_STACB</name>